<dbReference type="CDD" id="cd00338">
    <property type="entry name" value="Ser_Recombinase"/>
    <property type="match status" value="1"/>
</dbReference>
<keyword evidence="2" id="KW-0238">DNA-binding</keyword>
<name>A0A2A7AV60_9FIRM</name>
<evidence type="ECO:0000256" key="2">
    <source>
        <dbReference type="ARBA" id="ARBA00023125"/>
    </source>
</evidence>
<proteinExistence type="predicted"/>
<dbReference type="Pfam" id="PF13408">
    <property type="entry name" value="Zn_ribbon_recom"/>
    <property type="match status" value="1"/>
</dbReference>
<dbReference type="PROSITE" id="PS51736">
    <property type="entry name" value="RECOMBINASES_3"/>
    <property type="match status" value="1"/>
</dbReference>
<dbReference type="SUPFAM" id="SSF53041">
    <property type="entry name" value="Resolvase-like"/>
    <property type="match status" value="1"/>
</dbReference>
<dbReference type="Gene3D" id="3.40.50.1390">
    <property type="entry name" value="Resolvase, N-terminal catalytic domain"/>
    <property type="match status" value="1"/>
</dbReference>
<evidence type="ECO:0000256" key="1">
    <source>
        <dbReference type="ARBA" id="ARBA00022908"/>
    </source>
</evidence>
<comment type="caution">
    <text evidence="8">The sequence shown here is derived from an EMBL/GenBank/DDBJ whole genome shotgun (WGS) entry which is preliminary data.</text>
</comment>
<dbReference type="GO" id="GO:0003677">
    <property type="term" value="F:DNA binding"/>
    <property type="evidence" value="ECO:0007669"/>
    <property type="project" value="UniProtKB-KW"/>
</dbReference>
<organism evidence="8 9">
    <name type="scientific">Faecalibacterium prausnitzii</name>
    <dbReference type="NCBI Taxonomy" id="853"/>
    <lineage>
        <taxon>Bacteria</taxon>
        <taxon>Bacillati</taxon>
        <taxon>Bacillota</taxon>
        <taxon>Clostridia</taxon>
        <taxon>Eubacteriales</taxon>
        <taxon>Oscillospiraceae</taxon>
        <taxon>Faecalibacterium</taxon>
    </lineage>
</organism>
<dbReference type="SMART" id="SM00857">
    <property type="entry name" value="Resolvase"/>
    <property type="match status" value="1"/>
</dbReference>
<dbReference type="InterPro" id="IPR025827">
    <property type="entry name" value="Zn_ribbon_recom_dom"/>
</dbReference>
<sequence>MGYVTKKAAQRFEEKKAAIYVRVSTQYQVDRASLPVQREELINYAKYALGISDYVIFEDAGYSAKNTDRPDYQQMMARMRTGEFSHLLVWKIDRISRNLLDFSVMYAELKELGVVFVSKNEQFDTSSAMGEAMLKIILIFAELERKTTSERVSAVFVSRANDGIWNGGKVPYGYSYDKESKTFSIAEDEAKIVRLIYSLYESEKSIVRVARIMNERGLKSRAGSDWSPTTVHTILSSPFYSGTYRYNYRDESNAKRFREKGKDEWVLVENHHPAIVSPERQAAVGVILESKRYNKNATYQRKNVHVFAGLLTCGCCGSTMAATTDKVRADGWRPSMYICSRRRKSEDCTNKYVSDVTLGPFVLNFFANLIKASNSFGRTTSIETLEKKLLRGEALSHVDHIERPGLEELYNHLRSGFDEKCFESPTIAATESSADLSERDLLLSEKRRLERALNRLKTIYLYGDDEMASKDFNIERERITKALSEVDSRINELDIANAFDLSLSDEAFMQKASQFILTQQLLDKRYVNYERFIRKIDPKIVKDFLNETVSNFCIKDGLTTSILLKNGIELRFSYKTAE</sequence>
<feature type="active site" description="O-(5'-phospho-DNA)-serine intermediate" evidence="4 5">
    <location>
        <position position="24"/>
    </location>
</feature>
<dbReference type="PANTHER" id="PTHR30461:SF23">
    <property type="entry name" value="DNA RECOMBINASE-RELATED"/>
    <property type="match status" value="1"/>
</dbReference>
<dbReference type="InterPro" id="IPR011109">
    <property type="entry name" value="DNA_bind_recombinase_dom"/>
</dbReference>
<dbReference type="Pfam" id="PF07508">
    <property type="entry name" value="Recombinase"/>
    <property type="match status" value="1"/>
</dbReference>
<reference evidence="8 9" key="1">
    <citation type="journal article" date="2017" name="Front. Microbiol.">
        <title>New Insights into the Diversity of the Genus Faecalibacterium.</title>
        <authorList>
            <person name="Benevides L."/>
            <person name="Burman S."/>
            <person name="Martin R."/>
            <person name="Robert V."/>
            <person name="Thomas M."/>
            <person name="Miquel S."/>
            <person name="Chain F."/>
            <person name="Sokol H."/>
            <person name="Bermudez-Humaran L.G."/>
            <person name="Morrison M."/>
            <person name="Langella P."/>
            <person name="Azevedo V.A."/>
            <person name="Chatel J.M."/>
            <person name="Soares S."/>
        </authorList>
    </citation>
    <scope>NUCLEOTIDE SEQUENCE [LARGE SCALE GENOMIC DNA]</scope>
    <source>
        <strain evidence="8 9">CNCM I 4644</strain>
    </source>
</reference>
<dbReference type="GO" id="GO:0015074">
    <property type="term" value="P:DNA integration"/>
    <property type="evidence" value="ECO:0007669"/>
    <property type="project" value="UniProtKB-KW"/>
</dbReference>
<dbReference type="InterPro" id="IPR038109">
    <property type="entry name" value="DNA_bind_recomb_sf"/>
</dbReference>
<dbReference type="InterPro" id="IPR036162">
    <property type="entry name" value="Resolvase-like_N_sf"/>
</dbReference>
<dbReference type="Proteomes" id="UP000220480">
    <property type="component" value="Unassembled WGS sequence"/>
</dbReference>
<gene>
    <name evidence="8" type="ORF">CGS59_12915</name>
</gene>
<evidence type="ECO:0000313" key="8">
    <source>
        <dbReference type="EMBL" id="PDX83013.1"/>
    </source>
</evidence>
<evidence type="ECO:0000256" key="4">
    <source>
        <dbReference type="PIRSR" id="PIRSR606118-50"/>
    </source>
</evidence>
<dbReference type="PROSITE" id="PS00397">
    <property type="entry name" value="RECOMBINASES_1"/>
    <property type="match status" value="1"/>
</dbReference>
<dbReference type="GO" id="GO:0000150">
    <property type="term" value="F:DNA strand exchange activity"/>
    <property type="evidence" value="ECO:0007669"/>
    <property type="project" value="InterPro"/>
</dbReference>
<protein>
    <submittedName>
        <fullName evidence="8">Resolvase</fullName>
    </submittedName>
</protein>
<dbReference type="AlphaFoldDB" id="A0A2A7AV60"/>
<dbReference type="EMBL" id="NMTZ01000027">
    <property type="protein sequence ID" value="PDX83013.1"/>
    <property type="molecule type" value="Genomic_DNA"/>
</dbReference>
<dbReference type="PROSITE" id="PS51737">
    <property type="entry name" value="RECOMBINASE_DNA_BIND"/>
    <property type="match status" value="1"/>
</dbReference>
<dbReference type="InterPro" id="IPR006118">
    <property type="entry name" value="Recombinase_CS"/>
</dbReference>
<dbReference type="InterPro" id="IPR006119">
    <property type="entry name" value="Resolv_N"/>
</dbReference>
<dbReference type="Gene3D" id="3.90.1750.20">
    <property type="entry name" value="Putative Large Serine Recombinase, Chain B, Domain 2"/>
    <property type="match status" value="1"/>
</dbReference>
<dbReference type="InterPro" id="IPR050639">
    <property type="entry name" value="SSR_resolvase"/>
</dbReference>
<feature type="domain" description="Recombinase" evidence="7">
    <location>
        <begin position="171"/>
        <end position="294"/>
    </location>
</feature>
<evidence type="ECO:0000256" key="5">
    <source>
        <dbReference type="PROSITE-ProRule" id="PRU10137"/>
    </source>
</evidence>
<accession>A0A2A7AV60</accession>
<evidence type="ECO:0000259" key="7">
    <source>
        <dbReference type="PROSITE" id="PS51737"/>
    </source>
</evidence>
<evidence type="ECO:0000259" key="6">
    <source>
        <dbReference type="PROSITE" id="PS51736"/>
    </source>
</evidence>
<feature type="domain" description="Resolvase/invertase-type recombinase catalytic" evidence="6">
    <location>
        <begin position="16"/>
        <end position="163"/>
    </location>
</feature>
<evidence type="ECO:0000313" key="9">
    <source>
        <dbReference type="Proteomes" id="UP000220480"/>
    </source>
</evidence>
<dbReference type="Pfam" id="PF00239">
    <property type="entry name" value="Resolvase"/>
    <property type="match status" value="1"/>
</dbReference>
<dbReference type="RefSeq" id="WP_097780242.1">
    <property type="nucleotide sequence ID" value="NZ_NMTZ01000027.1"/>
</dbReference>
<keyword evidence="3" id="KW-0233">DNA recombination</keyword>
<evidence type="ECO:0000256" key="3">
    <source>
        <dbReference type="ARBA" id="ARBA00023172"/>
    </source>
</evidence>
<dbReference type="PANTHER" id="PTHR30461">
    <property type="entry name" value="DNA-INVERTASE FROM LAMBDOID PROPHAGE"/>
    <property type="match status" value="1"/>
</dbReference>
<keyword evidence="1" id="KW-0229">DNA integration</keyword>